<dbReference type="GO" id="GO:1901135">
    <property type="term" value="P:carbohydrate derivative metabolic process"/>
    <property type="evidence" value="ECO:0007669"/>
    <property type="project" value="InterPro"/>
</dbReference>
<proteinExistence type="predicted"/>
<keyword evidence="7" id="KW-1185">Reference proteome</keyword>
<feature type="domain" description="SIS" evidence="5">
    <location>
        <begin position="141"/>
        <end position="281"/>
    </location>
</feature>
<dbReference type="CDD" id="cd05013">
    <property type="entry name" value="SIS_RpiR"/>
    <property type="match status" value="1"/>
</dbReference>
<dbReference type="PROSITE" id="PS51071">
    <property type="entry name" value="HTH_RPIR"/>
    <property type="match status" value="1"/>
</dbReference>
<keyword evidence="1" id="KW-0805">Transcription regulation</keyword>
<evidence type="ECO:0000313" key="6">
    <source>
        <dbReference type="EMBL" id="QEW01940.1"/>
    </source>
</evidence>
<protein>
    <submittedName>
        <fullName evidence="6">MurR/RpiR family transcriptional regulator</fullName>
    </submittedName>
</protein>
<evidence type="ECO:0000256" key="3">
    <source>
        <dbReference type="ARBA" id="ARBA00023163"/>
    </source>
</evidence>
<name>A0A5J6L0F1_9MICO</name>
<keyword evidence="2" id="KW-0238">DNA-binding</keyword>
<evidence type="ECO:0000256" key="2">
    <source>
        <dbReference type="ARBA" id="ARBA00023125"/>
    </source>
</evidence>
<feature type="domain" description="HTH rpiR-type" evidence="4">
    <location>
        <begin position="15"/>
        <end position="91"/>
    </location>
</feature>
<dbReference type="PROSITE" id="PS51464">
    <property type="entry name" value="SIS"/>
    <property type="match status" value="1"/>
</dbReference>
<evidence type="ECO:0000256" key="1">
    <source>
        <dbReference type="ARBA" id="ARBA00023015"/>
    </source>
</evidence>
<dbReference type="AlphaFoldDB" id="A0A5J6L0F1"/>
<dbReference type="SUPFAM" id="SSF53697">
    <property type="entry name" value="SIS domain"/>
    <property type="match status" value="1"/>
</dbReference>
<dbReference type="GO" id="GO:0097367">
    <property type="term" value="F:carbohydrate derivative binding"/>
    <property type="evidence" value="ECO:0007669"/>
    <property type="project" value="InterPro"/>
</dbReference>
<evidence type="ECO:0000259" key="4">
    <source>
        <dbReference type="PROSITE" id="PS51071"/>
    </source>
</evidence>
<sequence>MTGQRGSGARTSAVRPLLATIRATIPAMPPSEKRLAETLLNDPETFSTLSINEVADAAGTSTTTVVRFYRRLGFTGFKDLKHDLAQETLRASLLVHSVPATASDIAPDDTLEQIVAKVARDETLSISDTADVLDVAVLARAVTALARADRIDVFGVGASAVVGIDLQRKLSRIGRTAITWPDAHTAWTAAAVLGPRSVAVAISHSGETMDTVEFLRLARAAGSATVAITNVPDSSITREADVALYTAARETPFRSGALGSRIAQLMVVDCLFIGVVQADYTSSVDAIRATYDAVQSRSLHPR</sequence>
<gene>
    <name evidence="6" type="ORF">F6J85_01720</name>
</gene>
<accession>A0A5J6L0F1</accession>
<dbReference type="EMBL" id="CP044232">
    <property type="protein sequence ID" value="QEW01940.1"/>
    <property type="molecule type" value="Genomic_DNA"/>
</dbReference>
<reference evidence="7" key="1">
    <citation type="submission" date="2019-09" db="EMBL/GenBank/DDBJ databases">
        <title>Mumia zhuanghuii sp. nov. isolated from the intestinal contents of plateau pika (Ochotona curzoniae) in the Qinghai-Tibet plateau of China.</title>
        <authorList>
            <person name="Tian Z."/>
        </authorList>
    </citation>
    <scope>NUCLEOTIDE SEQUENCE [LARGE SCALE GENOMIC DNA]</scope>
    <source>
        <strain evidence="7">L-031</strain>
    </source>
</reference>
<dbReference type="InterPro" id="IPR001347">
    <property type="entry name" value="SIS_dom"/>
</dbReference>
<dbReference type="InterPro" id="IPR036388">
    <property type="entry name" value="WH-like_DNA-bd_sf"/>
</dbReference>
<evidence type="ECO:0000313" key="7">
    <source>
        <dbReference type="Proteomes" id="UP000325516"/>
    </source>
</evidence>
<dbReference type="PANTHER" id="PTHR30514">
    <property type="entry name" value="GLUCOKINASE"/>
    <property type="match status" value="1"/>
</dbReference>
<dbReference type="PANTHER" id="PTHR30514:SF1">
    <property type="entry name" value="HTH-TYPE TRANSCRIPTIONAL REGULATOR HEXR-RELATED"/>
    <property type="match status" value="1"/>
</dbReference>
<dbReference type="Proteomes" id="UP000325516">
    <property type="component" value="Chromosome"/>
</dbReference>
<dbReference type="InterPro" id="IPR047640">
    <property type="entry name" value="RpiR-like"/>
</dbReference>
<dbReference type="InterPro" id="IPR000281">
    <property type="entry name" value="HTH_RpiR"/>
</dbReference>
<dbReference type="InterPro" id="IPR035472">
    <property type="entry name" value="RpiR-like_SIS"/>
</dbReference>
<keyword evidence="3" id="KW-0804">Transcription</keyword>
<organism evidence="6 7">
    <name type="scientific">Microbacterium lushaniae</name>
    <dbReference type="NCBI Taxonomy" id="2614639"/>
    <lineage>
        <taxon>Bacteria</taxon>
        <taxon>Bacillati</taxon>
        <taxon>Actinomycetota</taxon>
        <taxon>Actinomycetes</taxon>
        <taxon>Micrococcales</taxon>
        <taxon>Microbacteriaceae</taxon>
        <taxon>Microbacterium</taxon>
    </lineage>
</organism>
<dbReference type="RefSeq" id="WP_150923584.1">
    <property type="nucleotide sequence ID" value="NZ_CP044232.1"/>
</dbReference>
<dbReference type="KEGG" id="mlz:F6J85_01720"/>
<dbReference type="GO" id="GO:0003677">
    <property type="term" value="F:DNA binding"/>
    <property type="evidence" value="ECO:0007669"/>
    <property type="project" value="UniProtKB-KW"/>
</dbReference>
<dbReference type="Gene3D" id="1.10.10.10">
    <property type="entry name" value="Winged helix-like DNA-binding domain superfamily/Winged helix DNA-binding domain"/>
    <property type="match status" value="1"/>
</dbReference>
<dbReference type="Pfam" id="PF01418">
    <property type="entry name" value="HTH_6"/>
    <property type="match status" value="1"/>
</dbReference>
<dbReference type="GO" id="GO:0003700">
    <property type="term" value="F:DNA-binding transcription factor activity"/>
    <property type="evidence" value="ECO:0007669"/>
    <property type="project" value="InterPro"/>
</dbReference>
<dbReference type="InterPro" id="IPR046348">
    <property type="entry name" value="SIS_dom_sf"/>
</dbReference>
<dbReference type="InterPro" id="IPR009057">
    <property type="entry name" value="Homeodomain-like_sf"/>
</dbReference>
<evidence type="ECO:0000259" key="5">
    <source>
        <dbReference type="PROSITE" id="PS51464"/>
    </source>
</evidence>
<dbReference type="Gene3D" id="3.40.50.10490">
    <property type="entry name" value="Glucose-6-phosphate isomerase like protein, domain 1"/>
    <property type="match status" value="1"/>
</dbReference>
<dbReference type="SUPFAM" id="SSF46689">
    <property type="entry name" value="Homeodomain-like"/>
    <property type="match status" value="1"/>
</dbReference>
<dbReference type="Pfam" id="PF01380">
    <property type="entry name" value="SIS"/>
    <property type="match status" value="1"/>
</dbReference>